<dbReference type="Pfam" id="PF13047">
    <property type="entry name" value="DUF3907"/>
    <property type="match status" value="1"/>
</dbReference>
<keyword evidence="2" id="KW-1185">Reference proteome</keyword>
<accession>A0ABW5QFE1</accession>
<comment type="caution">
    <text evidence="1">The sequence shown here is derived from an EMBL/GenBank/DDBJ whole genome shotgun (WGS) entry which is preliminary data.</text>
</comment>
<dbReference type="Proteomes" id="UP001597452">
    <property type="component" value="Unassembled WGS sequence"/>
</dbReference>
<reference evidence="2" key="1">
    <citation type="journal article" date="2019" name="Int. J. Syst. Evol. Microbiol.">
        <title>The Global Catalogue of Microorganisms (GCM) 10K type strain sequencing project: providing services to taxonomists for standard genome sequencing and annotation.</title>
        <authorList>
            <consortium name="The Broad Institute Genomics Platform"/>
            <consortium name="The Broad Institute Genome Sequencing Center for Infectious Disease"/>
            <person name="Wu L."/>
            <person name="Ma J."/>
        </authorList>
    </citation>
    <scope>NUCLEOTIDE SEQUENCE [LARGE SCALE GENOMIC DNA]</scope>
    <source>
        <strain evidence="2">TISTR 1571</strain>
    </source>
</reference>
<dbReference type="RefSeq" id="WP_054753215.1">
    <property type="nucleotide sequence ID" value="NZ_JBHUMZ010000053.1"/>
</dbReference>
<dbReference type="InterPro" id="IPR025013">
    <property type="entry name" value="DUF3907"/>
</dbReference>
<evidence type="ECO:0000313" key="2">
    <source>
        <dbReference type="Proteomes" id="UP001597452"/>
    </source>
</evidence>
<organism evidence="1 2">
    <name type="scientific">Piscibacillus salipiscarius</name>
    <dbReference type="NCBI Taxonomy" id="299480"/>
    <lineage>
        <taxon>Bacteria</taxon>
        <taxon>Bacillati</taxon>
        <taxon>Bacillota</taxon>
        <taxon>Bacilli</taxon>
        <taxon>Bacillales</taxon>
        <taxon>Bacillaceae</taxon>
        <taxon>Piscibacillus</taxon>
    </lineage>
</organism>
<protein>
    <submittedName>
        <fullName evidence="1">DUF3907 family protein</fullName>
    </submittedName>
</protein>
<gene>
    <name evidence="1" type="ORF">ACFSW4_15665</name>
</gene>
<dbReference type="EMBL" id="JBHUMZ010000053">
    <property type="protein sequence ID" value="MFD2640307.1"/>
    <property type="molecule type" value="Genomic_DNA"/>
</dbReference>
<proteinExistence type="predicted"/>
<name>A0ABW5QFE1_9BACI</name>
<evidence type="ECO:0000313" key="1">
    <source>
        <dbReference type="EMBL" id="MFD2640307.1"/>
    </source>
</evidence>
<sequence length="152" mass="18328">MDTHLLSQAESINEHLTFIEYELHEFLDFTSIDKLLDSEKSLNIEYLQSIFKEFRYLAIFCGEGRQAITKLLKTNSIEQEYFDRVYKGIYYKCIIEYFSPRDEIWFEDSRASYRNKCSIDFQEHPGRLIVETIKKIEPSFLQLREHLDYLEL</sequence>